<evidence type="ECO:0000256" key="1">
    <source>
        <dbReference type="SAM" id="MobiDB-lite"/>
    </source>
</evidence>
<dbReference type="Proteomes" id="UP000286045">
    <property type="component" value="Unassembled WGS sequence"/>
</dbReference>
<evidence type="ECO:0000313" key="3">
    <source>
        <dbReference type="EMBL" id="RWA07764.1"/>
    </source>
</evidence>
<feature type="compositionally biased region" description="Basic residues" evidence="1">
    <location>
        <begin position="42"/>
        <end position="54"/>
    </location>
</feature>
<keyword evidence="4" id="KW-1185">Reference proteome</keyword>
<organism evidence="3 4">
    <name type="scientific">Xylaria grammica</name>
    <dbReference type="NCBI Taxonomy" id="363999"/>
    <lineage>
        <taxon>Eukaryota</taxon>
        <taxon>Fungi</taxon>
        <taxon>Dikarya</taxon>
        <taxon>Ascomycota</taxon>
        <taxon>Pezizomycotina</taxon>
        <taxon>Sordariomycetes</taxon>
        <taxon>Xylariomycetidae</taxon>
        <taxon>Xylariales</taxon>
        <taxon>Xylariaceae</taxon>
        <taxon>Xylaria</taxon>
    </lineage>
</organism>
<dbReference type="EMBL" id="RYZI01000238">
    <property type="protein sequence ID" value="RWA07764.1"/>
    <property type="molecule type" value="Genomic_DNA"/>
</dbReference>
<evidence type="ECO:0000313" key="4">
    <source>
        <dbReference type="Proteomes" id="UP000286045"/>
    </source>
</evidence>
<reference evidence="3 4" key="1">
    <citation type="submission" date="2018-12" db="EMBL/GenBank/DDBJ databases">
        <title>Draft genome sequence of Xylaria grammica IHI A82.</title>
        <authorList>
            <person name="Buettner E."/>
            <person name="Kellner H."/>
        </authorList>
    </citation>
    <scope>NUCLEOTIDE SEQUENCE [LARGE SCALE GENOMIC DNA]</scope>
    <source>
        <strain evidence="3 4">IHI A82</strain>
    </source>
</reference>
<dbReference type="Pfam" id="PF20516">
    <property type="entry name" value="PDDEXK_12"/>
    <property type="match status" value="1"/>
</dbReference>
<accession>A0A439CZZ1</accession>
<dbReference type="STRING" id="363999.A0A439CZZ1"/>
<proteinExistence type="predicted"/>
<comment type="caution">
    <text evidence="3">The sequence shown here is derived from an EMBL/GenBank/DDBJ whole genome shotgun (WGS) entry which is preliminary data.</text>
</comment>
<gene>
    <name evidence="3" type="ORF">EKO27_g7330</name>
</gene>
<dbReference type="InterPro" id="IPR046797">
    <property type="entry name" value="PDDEXK_12"/>
</dbReference>
<feature type="region of interest" description="Disordered" evidence="1">
    <location>
        <begin position="307"/>
        <end position="331"/>
    </location>
</feature>
<sequence>MNYFQLLSACPIIRDESQVKKWIDGIEPCLEQAAGDDSLATPHRRVERGRKRARKADEPDEDDVDQPCFARLPNTPSPASGCAKTNTPRGHPSSARGRKRPGDTIEHGEGAVSGDRAPSGSIPTLRPIAIPHQPSCEKSSSISLINSRNDLRRLAKPIHINRLEAPGILPPDVRSLHSEIRDTAQSSLHIVPKELRQQLSILEGQGSIPEHSFCATETPEGADGILSMLWNIKHKAAVSTELERDERAWNNFVHTPLLELAFGPEIGRLSTQQAQDAIAVRLEPVMAAGIARDSVPRLNPRLFSSGSDASPVPAWSVPDSSTERSAGNVPLVSERSKSKTVDYVLVLDLAETVPLQSTLSDIAQQISIYGDGSVHVNQTSYPPVCNSPIAIFIATKTVSSQRDPVLQLAVWAAAWHKRMADLRSWMLMVRGSITDLSETWHPKLASLPLIAVTGHDWDVYFACDEGRSIVLRGPVPLGSTKSTLQIFALLASLRAVKKWTVDTFYTGLEAWFLSEQVHPDY</sequence>
<dbReference type="AlphaFoldDB" id="A0A439CZZ1"/>
<protein>
    <recommendedName>
        <fullName evidence="2">PD-(D/E)XK nuclease-like domain-containing protein</fullName>
    </recommendedName>
</protein>
<feature type="compositionally biased region" description="Basic and acidic residues" evidence="1">
    <location>
        <begin position="100"/>
        <end position="109"/>
    </location>
</feature>
<name>A0A439CZZ1_9PEZI</name>
<evidence type="ECO:0000259" key="2">
    <source>
        <dbReference type="Pfam" id="PF20516"/>
    </source>
</evidence>
<feature type="region of interest" description="Disordered" evidence="1">
    <location>
        <begin position="34"/>
        <end position="126"/>
    </location>
</feature>
<feature type="domain" description="PD-(D/E)XK nuclease-like" evidence="2">
    <location>
        <begin position="217"/>
        <end position="504"/>
    </location>
</feature>